<dbReference type="GO" id="GO:0006207">
    <property type="term" value="P:'de novo' pyrimidine nucleobase biosynthetic process"/>
    <property type="evidence" value="ECO:0007669"/>
    <property type="project" value="UniProtKB-UniRule"/>
</dbReference>
<dbReference type="InterPro" id="IPR005720">
    <property type="entry name" value="Dihydroorotate_DH_cat"/>
</dbReference>
<accession>A0A2H0RCT4</accession>
<dbReference type="Gene3D" id="3.20.20.70">
    <property type="entry name" value="Aldolase class I"/>
    <property type="match status" value="1"/>
</dbReference>
<evidence type="ECO:0000256" key="8">
    <source>
        <dbReference type="NCBIfam" id="TIGR01036"/>
    </source>
</evidence>
<name>A0A2H0RCT4_9BACT</name>
<keyword evidence="3" id="KW-0285">Flavoprotein</keyword>
<keyword evidence="6" id="KW-0560">Oxidoreductase</keyword>
<dbReference type="GO" id="GO:0009220">
    <property type="term" value="P:pyrimidine ribonucleotide biosynthetic process"/>
    <property type="evidence" value="ECO:0007669"/>
    <property type="project" value="UniProtKB-UniRule"/>
</dbReference>
<evidence type="ECO:0000256" key="5">
    <source>
        <dbReference type="ARBA" id="ARBA00022975"/>
    </source>
</evidence>
<dbReference type="AlphaFoldDB" id="A0A2H0RCT4"/>
<dbReference type="GO" id="GO:0005737">
    <property type="term" value="C:cytoplasm"/>
    <property type="evidence" value="ECO:0007669"/>
    <property type="project" value="InterPro"/>
</dbReference>
<comment type="caution">
    <text evidence="10">The sequence shown here is derived from an EMBL/GenBank/DDBJ whole genome shotgun (WGS) entry which is preliminary data.</text>
</comment>
<dbReference type="CDD" id="cd04738">
    <property type="entry name" value="DHOD_2_like"/>
    <property type="match status" value="1"/>
</dbReference>
<keyword evidence="5" id="KW-0665">Pyrimidine biosynthesis</keyword>
<evidence type="ECO:0000313" key="10">
    <source>
        <dbReference type="EMBL" id="PIR44351.1"/>
    </source>
</evidence>
<dbReference type="Pfam" id="PF01180">
    <property type="entry name" value="DHO_dh"/>
    <property type="match status" value="1"/>
</dbReference>
<dbReference type="InterPro" id="IPR013785">
    <property type="entry name" value="Aldolase_TIM"/>
</dbReference>
<organism evidence="10 11">
    <name type="scientific">Candidatus Wolfebacteria bacterium CG10_big_fil_rev_8_21_14_0_10_31_9</name>
    <dbReference type="NCBI Taxonomy" id="1975070"/>
    <lineage>
        <taxon>Bacteria</taxon>
        <taxon>Candidatus Wolfeibacteriota</taxon>
    </lineage>
</organism>
<evidence type="ECO:0000259" key="9">
    <source>
        <dbReference type="Pfam" id="PF01180"/>
    </source>
</evidence>
<evidence type="ECO:0000256" key="2">
    <source>
        <dbReference type="ARBA" id="ARBA00004725"/>
    </source>
</evidence>
<dbReference type="InterPro" id="IPR050074">
    <property type="entry name" value="DHO_dehydrogenase"/>
</dbReference>
<dbReference type="EC" id="1.3.5.2" evidence="8"/>
<comment type="pathway">
    <text evidence="2">Pyrimidine metabolism; UMP biosynthesis via de novo pathway.</text>
</comment>
<dbReference type="PANTHER" id="PTHR48109">
    <property type="entry name" value="DIHYDROOROTATE DEHYDROGENASE (QUINONE), MITOCHONDRIAL-RELATED"/>
    <property type="match status" value="1"/>
</dbReference>
<evidence type="ECO:0000256" key="4">
    <source>
        <dbReference type="ARBA" id="ARBA00022643"/>
    </source>
</evidence>
<evidence type="ECO:0000256" key="3">
    <source>
        <dbReference type="ARBA" id="ARBA00022630"/>
    </source>
</evidence>
<comment type="cofactor">
    <cofactor evidence="1">
        <name>FMN</name>
        <dbReference type="ChEBI" id="CHEBI:58210"/>
    </cofactor>
</comment>
<evidence type="ECO:0000256" key="7">
    <source>
        <dbReference type="ARBA" id="ARBA00023136"/>
    </source>
</evidence>
<gene>
    <name evidence="10" type="ORF">COV23_00315</name>
</gene>
<feature type="domain" description="Dihydroorotate dehydrogenase catalytic" evidence="9">
    <location>
        <begin position="61"/>
        <end position="357"/>
    </location>
</feature>
<dbReference type="PANTHER" id="PTHR48109:SF4">
    <property type="entry name" value="DIHYDROOROTATE DEHYDROGENASE (QUINONE), MITOCHONDRIAL"/>
    <property type="match status" value="1"/>
</dbReference>
<proteinExistence type="predicted"/>
<dbReference type="EMBL" id="PCXV01000008">
    <property type="protein sequence ID" value="PIR44351.1"/>
    <property type="molecule type" value="Genomic_DNA"/>
</dbReference>
<dbReference type="NCBIfam" id="TIGR01036">
    <property type="entry name" value="pyrD_sub2"/>
    <property type="match status" value="1"/>
</dbReference>
<keyword evidence="7" id="KW-0472">Membrane</keyword>
<dbReference type="GO" id="GO:0005886">
    <property type="term" value="C:plasma membrane"/>
    <property type="evidence" value="ECO:0007669"/>
    <property type="project" value="TreeGrafter"/>
</dbReference>
<evidence type="ECO:0000256" key="1">
    <source>
        <dbReference type="ARBA" id="ARBA00001917"/>
    </source>
</evidence>
<protein>
    <recommendedName>
        <fullName evidence="8">Dihydroorotate dehydrogenase (quinone)</fullName>
        <ecNumber evidence="8">1.3.5.2</ecNumber>
    </recommendedName>
</protein>
<evidence type="ECO:0000256" key="6">
    <source>
        <dbReference type="ARBA" id="ARBA00023002"/>
    </source>
</evidence>
<dbReference type="InterPro" id="IPR005719">
    <property type="entry name" value="Dihydroorotate_DH_2"/>
</dbReference>
<reference evidence="10 11" key="1">
    <citation type="submission" date="2017-09" db="EMBL/GenBank/DDBJ databases">
        <title>Depth-based differentiation of microbial function through sediment-hosted aquifers and enrichment of novel symbionts in the deep terrestrial subsurface.</title>
        <authorList>
            <person name="Probst A.J."/>
            <person name="Ladd B."/>
            <person name="Jarett J.K."/>
            <person name="Geller-Mcgrath D.E."/>
            <person name="Sieber C.M."/>
            <person name="Emerson J.B."/>
            <person name="Anantharaman K."/>
            <person name="Thomas B.C."/>
            <person name="Malmstrom R."/>
            <person name="Stieglmeier M."/>
            <person name="Klingl A."/>
            <person name="Woyke T."/>
            <person name="Ryan C.M."/>
            <person name="Banfield J.F."/>
        </authorList>
    </citation>
    <scope>NUCLEOTIDE SEQUENCE [LARGE SCALE GENOMIC DNA]</scope>
    <source>
        <strain evidence="10">CG10_big_fil_rev_8_21_14_0_10_31_9</strain>
    </source>
</reference>
<sequence>MKALVLKLIHIKYKYAIRWFLFLSDPEKIHDRVMKLGIVLGKSSFAKNFLAFFLRYENKALEQNILGIKFKNPVGLAAGFDKNARLTQIIGSVGFGFEEVGSISGAPSKGNPKPRLWRLIKSKGIIVWNGLTNDGSKIISKNLSNLKFNVPIGINIVKTNSPQIIKIEDAIPDIEKAFTDLKNIGDYYTLNISCPNTEGEGLFYNTKNLETLFNKLSQLKINKPLFIKMPPDLSTKSIDEIIKISQKYKVDGFVLSNIVKHREIMQNFNEKELKKIDPGKGSISGKPAEKLSNDLIEYVYKKTQGKFIIIGCGGIFNAEDAYKKIRLGASLVQLITGMIFEGPQVISQINIGLVKLLQRDGFKNISEAIGADNK</sequence>
<dbReference type="SUPFAM" id="SSF51395">
    <property type="entry name" value="FMN-linked oxidoreductases"/>
    <property type="match status" value="1"/>
</dbReference>
<keyword evidence="4" id="KW-0288">FMN</keyword>
<dbReference type="NCBIfam" id="NF003652">
    <property type="entry name" value="PRK05286.2-5"/>
    <property type="match status" value="1"/>
</dbReference>
<dbReference type="Proteomes" id="UP000231602">
    <property type="component" value="Unassembled WGS sequence"/>
</dbReference>
<dbReference type="GO" id="GO:0106430">
    <property type="term" value="F:dihydroorotate dehydrogenase (quinone) activity"/>
    <property type="evidence" value="ECO:0007669"/>
    <property type="project" value="UniProtKB-EC"/>
</dbReference>
<evidence type="ECO:0000313" key="11">
    <source>
        <dbReference type="Proteomes" id="UP000231602"/>
    </source>
</evidence>